<proteinExistence type="inferred from homology"/>
<dbReference type="InterPro" id="IPR023346">
    <property type="entry name" value="Lysozyme-like_dom_sf"/>
</dbReference>
<dbReference type="SUPFAM" id="SSF53850">
    <property type="entry name" value="Periplasmic binding protein-like II"/>
    <property type="match status" value="1"/>
</dbReference>
<evidence type="ECO:0000313" key="11">
    <source>
        <dbReference type="EMBL" id="VFJ59953.1"/>
    </source>
</evidence>
<accession>A0A450T0G6</accession>
<dbReference type="GO" id="GO:0009279">
    <property type="term" value="C:cell outer membrane"/>
    <property type="evidence" value="ECO:0007669"/>
    <property type="project" value="UniProtKB-SubCell"/>
</dbReference>
<keyword evidence="5 8" id="KW-0998">Cell outer membrane</keyword>
<dbReference type="HAMAP" id="MF_02016">
    <property type="entry name" value="MltF"/>
    <property type="match status" value="1"/>
</dbReference>
<dbReference type="InterPro" id="IPR001638">
    <property type="entry name" value="Solute-binding_3/MltF_N"/>
</dbReference>
<dbReference type="CDD" id="cd13403">
    <property type="entry name" value="MLTF-like"/>
    <property type="match status" value="1"/>
</dbReference>
<evidence type="ECO:0000313" key="10">
    <source>
        <dbReference type="EMBL" id="VFJ59786.1"/>
    </source>
</evidence>
<feature type="region of interest" description="LT domain" evidence="8">
    <location>
        <begin position="255"/>
        <end position="447"/>
    </location>
</feature>
<evidence type="ECO:0000256" key="4">
    <source>
        <dbReference type="ARBA" id="ARBA00023136"/>
    </source>
</evidence>
<dbReference type="Gene3D" id="3.40.190.10">
    <property type="entry name" value="Periplasmic binding protein-like II"/>
    <property type="match status" value="2"/>
</dbReference>
<gene>
    <name evidence="8" type="primary">mltF</name>
    <name evidence="11" type="ORF">BECKFM1743A_GA0114220_102512</name>
    <name evidence="12" type="ORF">BECKFM1743B_GA0114221_102422</name>
    <name evidence="10" type="ORF">BECKFM1743C_GA0114222_102552</name>
</gene>
<keyword evidence="3 8" id="KW-0732">Signal</keyword>
<dbReference type="PROSITE" id="PS51082">
    <property type="entry name" value="WH2"/>
    <property type="match status" value="1"/>
</dbReference>
<dbReference type="EC" id="4.2.2.n1" evidence="8"/>
<keyword evidence="6 8" id="KW-0456">Lyase</keyword>
<evidence type="ECO:0000256" key="2">
    <source>
        <dbReference type="ARBA" id="ARBA00010333"/>
    </source>
</evidence>
<comment type="catalytic activity">
    <reaction evidence="8">
        <text>Exolytic cleavage of the (1-&gt;4)-beta-glycosidic linkage between N-acetylmuramic acid (MurNAc) and N-acetylglucosamine (GlcNAc) residues in peptidoglycan, from either the reducing or the non-reducing ends of the peptidoglycan chains, with concomitant formation of a 1,6-anhydrobond in the MurNAc residue.</text>
        <dbReference type="EC" id="4.2.2.n1"/>
    </reaction>
</comment>
<dbReference type="PROSITE" id="PS00922">
    <property type="entry name" value="TRANSGLYCOSYLASE"/>
    <property type="match status" value="1"/>
</dbReference>
<protein>
    <recommendedName>
        <fullName evidence="8">Membrane-bound lytic murein transglycosylase F</fullName>
        <ecNumber evidence="8">4.2.2.n1</ecNumber>
    </recommendedName>
    <alternativeName>
        <fullName evidence="8">Murein lyase F</fullName>
    </alternativeName>
</protein>
<dbReference type="NCBIfam" id="NF008112">
    <property type="entry name" value="PRK10859.1"/>
    <property type="match status" value="1"/>
</dbReference>
<comment type="similarity">
    <text evidence="1">Belongs to the transglycosylase Slt family.</text>
</comment>
<organism evidence="11">
    <name type="scientific">Candidatus Kentrum sp. FM</name>
    <dbReference type="NCBI Taxonomy" id="2126340"/>
    <lineage>
        <taxon>Bacteria</taxon>
        <taxon>Pseudomonadati</taxon>
        <taxon>Pseudomonadota</taxon>
        <taxon>Gammaproteobacteria</taxon>
        <taxon>Candidatus Kentrum</taxon>
    </lineage>
</organism>
<dbReference type="Pfam" id="PF00497">
    <property type="entry name" value="SBP_bac_3"/>
    <property type="match status" value="1"/>
</dbReference>
<dbReference type="InterPro" id="IPR003124">
    <property type="entry name" value="WH2_dom"/>
</dbReference>
<dbReference type="InterPro" id="IPR023703">
    <property type="entry name" value="MltF"/>
</dbReference>
<dbReference type="CDD" id="cd01009">
    <property type="entry name" value="PBP2_YfhD_N"/>
    <property type="match status" value="1"/>
</dbReference>
<evidence type="ECO:0000256" key="1">
    <source>
        <dbReference type="ARBA" id="ARBA00007734"/>
    </source>
</evidence>
<dbReference type="PANTHER" id="PTHR35936">
    <property type="entry name" value="MEMBRANE-BOUND LYTIC MUREIN TRANSGLYCOSYLASE F"/>
    <property type="match status" value="1"/>
</dbReference>
<evidence type="ECO:0000256" key="7">
    <source>
        <dbReference type="ARBA" id="ARBA00023316"/>
    </source>
</evidence>
<comment type="domain">
    <text evidence="8">The N-terminal domain does not have lytic activity and probably modulates enzymatic activity. The C-terminal domain is the catalytic active domain.</text>
</comment>
<dbReference type="SUPFAM" id="SSF53955">
    <property type="entry name" value="Lysozyme-like"/>
    <property type="match status" value="1"/>
</dbReference>
<dbReference type="EMBL" id="CAADEZ010000251">
    <property type="protein sequence ID" value="VFJ59953.1"/>
    <property type="molecule type" value="Genomic_DNA"/>
</dbReference>
<comment type="caution">
    <text evidence="8">Lacks conserved residue(s) required for the propagation of feature annotation.</text>
</comment>
<comment type="subcellular location">
    <subcellularLocation>
        <location evidence="8">Cell outer membrane</location>
        <topology evidence="8">Peripheral membrane protein</topology>
    </subcellularLocation>
    <text evidence="8">Attached to the inner leaflet of the outer membrane.</text>
</comment>
<dbReference type="Pfam" id="PF01464">
    <property type="entry name" value="SLT"/>
    <property type="match status" value="1"/>
</dbReference>
<keyword evidence="4 8" id="KW-0472">Membrane</keyword>
<dbReference type="EMBL" id="CAADFA010000255">
    <property type="protein sequence ID" value="VFJ59786.1"/>
    <property type="molecule type" value="Genomic_DNA"/>
</dbReference>
<name>A0A450T0G6_9GAMM</name>
<feature type="domain" description="WH2" evidence="9">
    <location>
        <begin position="18"/>
        <end position="35"/>
    </location>
</feature>
<dbReference type="GO" id="GO:0008933">
    <property type="term" value="F:peptidoglycan lytic transglycosylase activity"/>
    <property type="evidence" value="ECO:0007669"/>
    <property type="project" value="UniProtKB-UniRule"/>
</dbReference>
<evidence type="ECO:0000313" key="12">
    <source>
        <dbReference type="EMBL" id="VFK12442.1"/>
    </source>
</evidence>
<dbReference type="GO" id="GO:0009253">
    <property type="term" value="P:peptidoglycan catabolic process"/>
    <property type="evidence" value="ECO:0007669"/>
    <property type="project" value="TreeGrafter"/>
</dbReference>
<dbReference type="SMART" id="SM00062">
    <property type="entry name" value="PBPb"/>
    <property type="match status" value="1"/>
</dbReference>
<feature type="active site" evidence="8">
    <location>
        <position position="301"/>
    </location>
</feature>
<evidence type="ECO:0000259" key="9">
    <source>
        <dbReference type="PROSITE" id="PS51082"/>
    </source>
</evidence>
<dbReference type="GO" id="GO:0003779">
    <property type="term" value="F:actin binding"/>
    <property type="evidence" value="ECO:0007669"/>
    <property type="project" value="InterPro"/>
</dbReference>
<sequence length="447" mass="51396">MKTIVTILIGLFVTFCSQRQELLEQIKQSGELRVVTRNSLTTCYRVEDDLAGFEYTLARHFADELGVRLKMILVDTDSQAVEVLERTEADLVVGLGTIAPNNTSIHFGPVYQRVSQQIVYRRKRKRLENLRDLAGKLVEISSDYGYADMLRAFTDKNPDIVWRERPSLSTAELLLLVLRGKVDIAIASSNEISLLRQRYPELNTAFDIGNPRSLAWGILANADNSLYVPLLAFFEKMQKDKKLVDIIEHHYGHVSHFDYVETQRFLRRARRQLPKYMVHFKAAATNHNLDWRLLSAIGYQESHWNPKAVSPTGVQGIMMLTTNTAKQLGVVDRTDEKESIFGGARYFAGLKGRLPARIEDPDRTWFALAAYNIGLGHLEDARILTQRAGADPDRWRDVRKFLPLISQKEWYVKTRYGYARGHEPVQFVQNIRRYYDSLVWLDTMGNQ</sequence>
<dbReference type="InterPro" id="IPR000189">
    <property type="entry name" value="Transglyc_AS"/>
</dbReference>
<comment type="function">
    <text evidence="8">Murein-degrading enzyme that degrades murein glycan strands and insoluble, high-molecular weight murein sacculi, with the concomitant formation of a 1,6-anhydromuramoyl product. Lytic transglycosylases (LTs) play an integral role in the metabolism of the peptidoglycan (PG) sacculus. Their lytic action creates space within the PG sacculus to allow for its expansion as well as for the insertion of various structures such as secretion systems and flagella.</text>
</comment>
<dbReference type="GO" id="GO:0071555">
    <property type="term" value="P:cell wall organization"/>
    <property type="evidence" value="ECO:0007669"/>
    <property type="project" value="UniProtKB-KW"/>
</dbReference>
<comment type="similarity">
    <text evidence="2">Belongs to the bacterial solute-binding protein 3 family.</text>
</comment>
<dbReference type="EMBL" id="CAADFL010000242">
    <property type="protein sequence ID" value="VFK12442.1"/>
    <property type="molecule type" value="Genomic_DNA"/>
</dbReference>
<evidence type="ECO:0000256" key="3">
    <source>
        <dbReference type="ARBA" id="ARBA00022729"/>
    </source>
</evidence>
<evidence type="ECO:0000256" key="5">
    <source>
        <dbReference type="ARBA" id="ARBA00023237"/>
    </source>
</evidence>
<comment type="similarity">
    <text evidence="8">In the C-terminal section; belongs to the transglycosylase Slt family.</text>
</comment>
<dbReference type="PANTHER" id="PTHR35936:SF32">
    <property type="entry name" value="MEMBRANE-BOUND LYTIC MUREIN TRANSGLYCOSYLASE F"/>
    <property type="match status" value="1"/>
</dbReference>
<evidence type="ECO:0000256" key="6">
    <source>
        <dbReference type="ARBA" id="ARBA00023239"/>
    </source>
</evidence>
<dbReference type="InterPro" id="IPR008258">
    <property type="entry name" value="Transglycosylase_SLT_dom_1"/>
</dbReference>
<reference evidence="11" key="1">
    <citation type="submission" date="2019-02" db="EMBL/GenBank/DDBJ databases">
        <authorList>
            <person name="Gruber-Vodicka R. H."/>
            <person name="Seah K. B. B."/>
        </authorList>
    </citation>
    <scope>NUCLEOTIDE SEQUENCE</scope>
    <source>
        <strain evidence="11">BECK_BZ163</strain>
        <strain evidence="12">BECK_BZ164</strain>
        <strain evidence="10">BECK_BZ165</strain>
    </source>
</reference>
<dbReference type="GO" id="GO:0016998">
    <property type="term" value="P:cell wall macromolecule catabolic process"/>
    <property type="evidence" value="ECO:0007669"/>
    <property type="project" value="UniProtKB-UniRule"/>
</dbReference>
<comment type="similarity">
    <text evidence="8">In the N-terminal section; belongs to the bacterial solute-binding protein 3 family.</text>
</comment>
<keyword evidence="7 8" id="KW-0961">Cell wall biogenesis/degradation</keyword>
<dbReference type="AlphaFoldDB" id="A0A450T0G6"/>
<evidence type="ECO:0000256" key="8">
    <source>
        <dbReference type="HAMAP-Rule" id="MF_02016"/>
    </source>
</evidence>
<dbReference type="Gene3D" id="1.10.530.10">
    <property type="match status" value="1"/>
</dbReference>